<reference evidence="2" key="3">
    <citation type="submission" date="2024-03" db="EMBL/GenBank/DDBJ databases">
        <authorList>
            <person name="Bromfield E.S.P."/>
            <person name="Cloutier S."/>
        </authorList>
    </citation>
    <scope>NUCLEOTIDE SEQUENCE</scope>
    <source>
        <strain evidence="2">5S5</strain>
    </source>
</reference>
<dbReference type="EMBL" id="JAAOLE020000001">
    <property type="protein sequence ID" value="NVI44313.1"/>
    <property type="molecule type" value="Genomic_DNA"/>
</dbReference>
<organism evidence="1">
    <name type="scientific">Bradyrhizobium septentrionale</name>
    <dbReference type="NCBI Taxonomy" id="1404411"/>
    <lineage>
        <taxon>Bacteria</taxon>
        <taxon>Pseudomonadati</taxon>
        <taxon>Pseudomonadota</taxon>
        <taxon>Alphaproteobacteria</taxon>
        <taxon>Hyphomicrobiales</taxon>
        <taxon>Nitrobacteraceae</taxon>
        <taxon>Bradyrhizobium</taxon>
    </lineage>
</organism>
<sequence length="265" mass="30910">MDEHPIFDVLANWPGRVSTQLAFEARGFLMPAAWQNRMIEFCGASQADLLNRYWDEVAMETMRAVGKVNSDNRTFLIEQRYRSAFLDELFARKDFPHPDVPNGPLVRCLLEHFRKYWHDLEFRENELIAIRSWRKRESERLEIQTTGWTGKKRGVIPFVDHFCTALAFKRRRNRWQKKLDCGLTFEVGLDFGGDPKRVGDPLVFWMSHESDPDCAFEMRGNSPFDRLVYGSRLYSGGMDASDHVLGIRAYIELFDVVAASFETIR</sequence>
<dbReference type="Proteomes" id="UP001432046">
    <property type="component" value="Chromosome"/>
</dbReference>
<dbReference type="RefSeq" id="WP_166203833.1">
    <property type="nucleotide sequence ID" value="NZ_CP088285.1"/>
</dbReference>
<reference evidence="1" key="1">
    <citation type="submission" date="2020-06" db="EMBL/GenBank/DDBJ databases">
        <title>Whole Genome Sequence of Bradyrhizobium sp. Strain 1S1.</title>
        <authorList>
            <person name="Bromfield E.S.P."/>
            <person name="Cloutier S."/>
        </authorList>
    </citation>
    <scope>NUCLEOTIDE SEQUENCE [LARGE SCALE GENOMIC DNA]</scope>
    <source>
        <strain evidence="1">1S1</strain>
    </source>
</reference>
<gene>
    <name evidence="1" type="ORF">HAP48_015425</name>
    <name evidence="2" type="ORF">WDK88_29995</name>
</gene>
<protein>
    <submittedName>
        <fullName evidence="1">Uncharacterized protein</fullName>
    </submittedName>
</protein>
<evidence type="ECO:0000313" key="3">
    <source>
        <dbReference type="Proteomes" id="UP001432046"/>
    </source>
</evidence>
<evidence type="ECO:0000313" key="2">
    <source>
        <dbReference type="EMBL" id="WXC77642.1"/>
    </source>
</evidence>
<evidence type="ECO:0000313" key="1">
    <source>
        <dbReference type="EMBL" id="NVI44313.1"/>
    </source>
</evidence>
<name>A0A973VYS3_9BRAD</name>
<keyword evidence="3" id="KW-1185">Reference proteome</keyword>
<accession>A0A973VYS3</accession>
<reference evidence="2" key="2">
    <citation type="journal article" date="2021" name="Int. J. Syst. Evol. Microbiol.">
        <title>Bradyrhizobium septentrionale sp. nov. (sv. septentrionale) and Bradyrhizobium quebecense sp. nov. (sv. septentrionale) associated with legumes native to Canada possess rearranged symbiosis genes and numerous insertion sequences.</title>
        <authorList>
            <person name="Bromfield E.S.P."/>
            <person name="Cloutier S."/>
        </authorList>
    </citation>
    <scope>NUCLEOTIDE SEQUENCE</scope>
    <source>
        <strain evidence="2">5S5</strain>
    </source>
</reference>
<proteinExistence type="predicted"/>
<dbReference type="EMBL" id="CP147711">
    <property type="protein sequence ID" value="WXC77642.1"/>
    <property type="molecule type" value="Genomic_DNA"/>
</dbReference>
<dbReference type="AlphaFoldDB" id="A0A973VYS3"/>